<proteinExistence type="predicted"/>
<evidence type="ECO:0000256" key="1">
    <source>
        <dbReference type="SAM" id="MobiDB-lite"/>
    </source>
</evidence>
<evidence type="ECO:0000256" key="3">
    <source>
        <dbReference type="SAM" id="SignalP"/>
    </source>
</evidence>
<reference evidence="5 6" key="1">
    <citation type="submission" date="2019-11" db="EMBL/GenBank/DDBJ databases">
        <title>Draft genome of Amycolatopsis RM579.</title>
        <authorList>
            <person name="Duangmal K."/>
            <person name="Mingma R."/>
        </authorList>
    </citation>
    <scope>NUCLEOTIDE SEQUENCE [LARGE SCALE GENOMIC DNA]</scope>
    <source>
        <strain evidence="5 6">RM579</strain>
    </source>
</reference>
<dbReference type="InterPro" id="IPR025419">
    <property type="entry name" value="DUF4142"/>
</dbReference>
<dbReference type="Pfam" id="PF13628">
    <property type="entry name" value="DUF4142"/>
    <property type="match status" value="1"/>
</dbReference>
<feature type="domain" description="DUF4142" evidence="4">
    <location>
        <begin position="82"/>
        <end position="211"/>
    </location>
</feature>
<comment type="caution">
    <text evidence="5">The sequence shown here is derived from an EMBL/GenBank/DDBJ whole genome shotgun (WGS) entry which is preliminary data.</text>
</comment>
<keyword evidence="2" id="KW-0472">Membrane</keyword>
<dbReference type="Proteomes" id="UP000440096">
    <property type="component" value="Unassembled WGS sequence"/>
</dbReference>
<keyword evidence="2" id="KW-1133">Transmembrane helix</keyword>
<gene>
    <name evidence="5" type="ORF">GKO32_17790</name>
</gene>
<feature type="region of interest" description="Disordered" evidence="1">
    <location>
        <begin position="39"/>
        <end position="73"/>
    </location>
</feature>
<feature type="transmembrane region" description="Helical" evidence="2">
    <location>
        <begin position="243"/>
        <end position="265"/>
    </location>
</feature>
<feature type="signal peptide" evidence="3">
    <location>
        <begin position="1"/>
        <end position="39"/>
    </location>
</feature>
<dbReference type="EMBL" id="WMBA01000026">
    <property type="protein sequence ID" value="MTD55812.1"/>
    <property type="molecule type" value="Genomic_DNA"/>
</dbReference>
<organism evidence="5 6">
    <name type="scientific">Amycolatopsis pithecellobii</name>
    <dbReference type="NCBI Taxonomy" id="664692"/>
    <lineage>
        <taxon>Bacteria</taxon>
        <taxon>Bacillati</taxon>
        <taxon>Actinomycetota</taxon>
        <taxon>Actinomycetes</taxon>
        <taxon>Pseudonocardiales</taxon>
        <taxon>Pseudonocardiaceae</taxon>
        <taxon>Amycolatopsis</taxon>
    </lineage>
</organism>
<evidence type="ECO:0000313" key="6">
    <source>
        <dbReference type="Proteomes" id="UP000440096"/>
    </source>
</evidence>
<keyword evidence="6" id="KW-1185">Reference proteome</keyword>
<dbReference type="OrthoDB" id="3674617at2"/>
<feature type="chain" id="PRO_5026754281" evidence="3">
    <location>
        <begin position="40"/>
        <end position="275"/>
    </location>
</feature>
<feature type="compositionally biased region" description="Low complexity" evidence="1">
    <location>
        <begin position="39"/>
        <end position="53"/>
    </location>
</feature>
<dbReference type="AlphaFoldDB" id="A0A6N7YV40"/>
<protein>
    <submittedName>
        <fullName evidence="5">DUF4142 domain-containing protein</fullName>
    </submittedName>
</protein>
<name>A0A6N7YV40_9PSEU</name>
<keyword evidence="3" id="KW-0732">Signal</keyword>
<dbReference type="RefSeq" id="WP_154758006.1">
    <property type="nucleotide sequence ID" value="NZ_WMBA01000026.1"/>
</dbReference>
<keyword evidence="2" id="KW-0812">Transmembrane</keyword>
<accession>A0A6N7YV40</accession>
<evidence type="ECO:0000259" key="4">
    <source>
        <dbReference type="Pfam" id="PF13628"/>
    </source>
</evidence>
<sequence length="275" mass="29721">MAVSFVHSVGARPSGLVTRLSAVLTLAFVLFAVTAPAAAAQTPPSPHGHGSPGDAPAMDPGTTGDQDTSIWDTPWGPLSQYDRNLLINVRWANLWEAPSSDETAQRTTNSKVRTAAEQMMTDHHILDEAVLGVAAKLNVAMPTTPTPLQQSWQQEIHEKTGRDADDAWANLTREAHGTIFMLLATVRAQTKNDMVRDFAQQGVDIVMRHMTLLESTGLVRSTSLYVGSMASAPYQVMPSKNKLFVGIGLAVLVLLGTFAVVRIAARYNPRPRVAE</sequence>
<evidence type="ECO:0000256" key="2">
    <source>
        <dbReference type="SAM" id="Phobius"/>
    </source>
</evidence>
<evidence type="ECO:0000313" key="5">
    <source>
        <dbReference type="EMBL" id="MTD55812.1"/>
    </source>
</evidence>